<evidence type="ECO:0000256" key="10">
    <source>
        <dbReference type="PROSITE-ProRule" id="PRU01360"/>
    </source>
</evidence>
<gene>
    <name evidence="15" type="ORF">P8935_04405</name>
</gene>
<dbReference type="InterPro" id="IPR037066">
    <property type="entry name" value="Plug_dom_sf"/>
</dbReference>
<dbReference type="GO" id="GO:0009279">
    <property type="term" value="C:cell outer membrane"/>
    <property type="evidence" value="ECO:0007669"/>
    <property type="project" value="UniProtKB-SubCell"/>
</dbReference>
<dbReference type="InterPro" id="IPR039426">
    <property type="entry name" value="TonB-dep_rcpt-like"/>
</dbReference>
<keyword evidence="4 10" id="KW-0812">Transmembrane</keyword>
<dbReference type="InterPro" id="IPR036942">
    <property type="entry name" value="Beta-barrel_TonB_sf"/>
</dbReference>
<dbReference type="Pfam" id="PF00593">
    <property type="entry name" value="TonB_dep_Rec_b-barrel"/>
    <property type="match status" value="1"/>
</dbReference>
<dbReference type="InterPro" id="IPR000531">
    <property type="entry name" value="Beta-barrel_TonB"/>
</dbReference>
<evidence type="ECO:0000256" key="6">
    <source>
        <dbReference type="ARBA" id="ARBA00023077"/>
    </source>
</evidence>
<dbReference type="GO" id="GO:0044718">
    <property type="term" value="P:siderophore transmembrane transport"/>
    <property type="evidence" value="ECO:0007669"/>
    <property type="project" value="TreeGrafter"/>
</dbReference>
<keyword evidence="9 10" id="KW-0998">Cell outer membrane</keyword>
<evidence type="ECO:0000259" key="14">
    <source>
        <dbReference type="Pfam" id="PF07715"/>
    </source>
</evidence>
<comment type="similarity">
    <text evidence="10 11">Belongs to the TonB-dependent receptor family.</text>
</comment>
<keyword evidence="5 12" id="KW-0732">Signal</keyword>
<evidence type="ECO:0000256" key="5">
    <source>
        <dbReference type="ARBA" id="ARBA00022729"/>
    </source>
</evidence>
<dbReference type="RefSeq" id="WP_348263805.1">
    <property type="nucleotide sequence ID" value="NZ_CP121196.1"/>
</dbReference>
<evidence type="ECO:0000256" key="12">
    <source>
        <dbReference type="SAM" id="SignalP"/>
    </source>
</evidence>
<keyword evidence="8 15" id="KW-0675">Receptor</keyword>
<organism evidence="15">
    <name type="scientific">Telmatobacter sp. DSM 110680</name>
    <dbReference type="NCBI Taxonomy" id="3036704"/>
    <lineage>
        <taxon>Bacteria</taxon>
        <taxon>Pseudomonadati</taxon>
        <taxon>Acidobacteriota</taxon>
        <taxon>Terriglobia</taxon>
        <taxon>Terriglobales</taxon>
        <taxon>Acidobacteriaceae</taxon>
        <taxon>Telmatobacter</taxon>
    </lineage>
</organism>
<dbReference type="Gene3D" id="2.170.130.10">
    <property type="entry name" value="TonB-dependent receptor, plug domain"/>
    <property type="match status" value="1"/>
</dbReference>
<reference evidence="15" key="1">
    <citation type="submission" date="2023-03" db="EMBL/GenBank/DDBJ databases">
        <title>Edaphobacter sp.</title>
        <authorList>
            <person name="Huber K.J."/>
            <person name="Papendorf J."/>
            <person name="Pilke C."/>
            <person name="Bunk B."/>
            <person name="Sproeer C."/>
            <person name="Pester M."/>
        </authorList>
    </citation>
    <scope>NUCLEOTIDE SEQUENCE</scope>
    <source>
        <strain evidence="15">DSM 110680</strain>
    </source>
</reference>
<evidence type="ECO:0000256" key="4">
    <source>
        <dbReference type="ARBA" id="ARBA00022692"/>
    </source>
</evidence>
<evidence type="ECO:0000256" key="7">
    <source>
        <dbReference type="ARBA" id="ARBA00023136"/>
    </source>
</evidence>
<evidence type="ECO:0000256" key="1">
    <source>
        <dbReference type="ARBA" id="ARBA00004571"/>
    </source>
</evidence>
<keyword evidence="3 10" id="KW-1134">Transmembrane beta strand</keyword>
<keyword evidence="2 10" id="KW-0813">Transport</keyword>
<feature type="domain" description="TonB-dependent receptor plug" evidence="14">
    <location>
        <begin position="57"/>
        <end position="165"/>
    </location>
</feature>
<accession>A0AAU7DMG8</accession>
<dbReference type="PANTHER" id="PTHR30069:SF29">
    <property type="entry name" value="HEMOGLOBIN AND HEMOGLOBIN-HAPTOGLOBIN-BINDING PROTEIN 1-RELATED"/>
    <property type="match status" value="1"/>
</dbReference>
<feature type="chain" id="PRO_5043783860" evidence="12">
    <location>
        <begin position="21"/>
        <end position="668"/>
    </location>
</feature>
<evidence type="ECO:0000256" key="2">
    <source>
        <dbReference type="ARBA" id="ARBA00022448"/>
    </source>
</evidence>
<name>A0AAU7DMG8_9BACT</name>
<keyword evidence="6 11" id="KW-0798">TonB box</keyword>
<evidence type="ECO:0000313" key="15">
    <source>
        <dbReference type="EMBL" id="XBH18581.1"/>
    </source>
</evidence>
<dbReference type="EMBL" id="CP121196">
    <property type="protein sequence ID" value="XBH18581.1"/>
    <property type="molecule type" value="Genomic_DNA"/>
</dbReference>
<dbReference type="Gene3D" id="2.40.170.20">
    <property type="entry name" value="TonB-dependent receptor, beta-barrel domain"/>
    <property type="match status" value="1"/>
</dbReference>
<sequence>MLSVRPAAVFLVFVSSLLWAAPPRHKRDGHNLKSLTLEQLGNIEVTTQSKEPTQVWDTPAAIYVLTSEDIRRSGATSIPDVLRLVPGVNVARVNGSRNWAVGIRGFGDQFSRYVLVLIDGRSVYTPLFGGVLWTADNVMLEDIDRIEVIRGPGGTIWGADAVNGIINIITKNSQATKGSLLSTGGGSVDQNTEDARYGAAHKSWTWRTNAFGFVRSPEFHIDAQPAYDWSRFGQAGFRADRAAGTNELTIQGDAYWGKFGDAQTLSTYTPPASFISYKSTNVSGGNLRALWRQKFSDRSDIYLQAFWSHDHRIGSNFGEDRDTFDVDFLHRLGTARFQQFTYGLGIRLSPSTVSQTIPTDTFTPLHKTDSIYSAFLQEELRLVPDKLSLTLGSKFEHNNYTGFEYQPNVRLLVTPTQKFSAWASISRAVRTPDRVDEDIQVDIFAVASPLIFARVIGNNNLQAERMVAYEGGLRTLIHPRFYVSTDVFYNEYRNLIAQSSPAIAPAPGPPFPPSAYLFTFQYVNGIHGTTHGFEIAPDLQASSFWHIRGGYSYLDIDLKDEPGFTDTVTLKKMGGSSPAQQAFLQSQIDLPEHFEFDQSFRYVDSLSAQAVKAYTTADTRIGWNPSKTISFSMTGQNLFQPHHPEFGIDPSPTVLIKRGIYAKLVWTH</sequence>
<proteinExistence type="inferred from homology"/>
<comment type="subcellular location">
    <subcellularLocation>
        <location evidence="1 10">Cell outer membrane</location>
        <topology evidence="1 10">Multi-pass membrane protein</topology>
    </subcellularLocation>
</comment>
<evidence type="ECO:0000256" key="11">
    <source>
        <dbReference type="RuleBase" id="RU003357"/>
    </source>
</evidence>
<feature type="signal peptide" evidence="12">
    <location>
        <begin position="1"/>
        <end position="20"/>
    </location>
</feature>
<dbReference type="CDD" id="cd01347">
    <property type="entry name" value="ligand_gated_channel"/>
    <property type="match status" value="1"/>
</dbReference>
<dbReference type="PANTHER" id="PTHR30069">
    <property type="entry name" value="TONB-DEPENDENT OUTER MEMBRANE RECEPTOR"/>
    <property type="match status" value="1"/>
</dbReference>
<dbReference type="SUPFAM" id="SSF56935">
    <property type="entry name" value="Porins"/>
    <property type="match status" value="1"/>
</dbReference>
<dbReference type="GO" id="GO:0015344">
    <property type="term" value="F:siderophore uptake transmembrane transporter activity"/>
    <property type="evidence" value="ECO:0007669"/>
    <property type="project" value="TreeGrafter"/>
</dbReference>
<evidence type="ECO:0000259" key="13">
    <source>
        <dbReference type="Pfam" id="PF00593"/>
    </source>
</evidence>
<protein>
    <submittedName>
        <fullName evidence="15">TonB-dependent receptor</fullName>
    </submittedName>
</protein>
<dbReference type="AlphaFoldDB" id="A0AAU7DMG8"/>
<evidence type="ECO:0000256" key="8">
    <source>
        <dbReference type="ARBA" id="ARBA00023170"/>
    </source>
</evidence>
<evidence type="ECO:0000256" key="3">
    <source>
        <dbReference type="ARBA" id="ARBA00022452"/>
    </source>
</evidence>
<keyword evidence="7 10" id="KW-0472">Membrane</keyword>
<feature type="domain" description="TonB-dependent receptor-like beta-barrel" evidence="13">
    <location>
        <begin position="191"/>
        <end position="638"/>
    </location>
</feature>
<evidence type="ECO:0000256" key="9">
    <source>
        <dbReference type="ARBA" id="ARBA00023237"/>
    </source>
</evidence>
<dbReference type="PROSITE" id="PS52016">
    <property type="entry name" value="TONB_DEPENDENT_REC_3"/>
    <property type="match status" value="1"/>
</dbReference>
<dbReference type="InterPro" id="IPR012910">
    <property type="entry name" value="Plug_dom"/>
</dbReference>
<dbReference type="Pfam" id="PF07715">
    <property type="entry name" value="Plug"/>
    <property type="match status" value="1"/>
</dbReference>